<feature type="signal peptide" evidence="2">
    <location>
        <begin position="1"/>
        <end position="21"/>
    </location>
</feature>
<dbReference type="GO" id="GO:0003964">
    <property type="term" value="F:RNA-directed DNA polymerase activity"/>
    <property type="evidence" value="ECO:0007669"/>
    <property type="project" value="UniProtKB-KW"/>
</dbReference>
<accession>A0A6L2NQH2</accession>
<dbReference type="EMBL" id="BKCJ010009624">
    <property type="protein sequence ID" value="GEU87847.1"/>
    <property type="molecule type" value="Genomic_DNA"/>
</dbReference>
<feature type="region of interest" description="Disordered" evidence="1">
    <location>
        <begin position="199"/>
        <end position="238"/>
    </location>
</feature>
<keyword evidence="3" id="KW-0808">Transferase</keyword>
<sequence>MSGFACVATLIMLLRMTIQRAGRSIAVPRGGGTGGRVGRGAKRTRELVRRNNETIGELDGQGNDQEYDRKGGAIVYTRWIEKMESVQDMSGRGDGQKKSSIRSKKQPPQHPRIVYPSILDINYFCHFLYILRNYDPIDDEPMWADDCVVAPTPGVAITIPETANEFAIKGNHLTLIKGGGTGRRVGRGARGTREPVRRNNETIGELDGQGNDQGVEANGGNQGNNQGNNKNKKGDAVNDNIQGDVRSVIMNNGRRGCSYKDFLACNPKAYDRKGGAIVYTHWIEKLESV</sequence>
<name>A0A6L2NQH2_TANCI</name>
<comment type="caution">
    <text evidence="3">The sequence shown here is derived from an EMBL/GenBank/DDBJ whole genome shotgun (WGS) entry which is preliminary data.</text>
</comment>
<keyword evidence="2" id="KW-0732">Signal</keyword>
<reference evidence="3" key="1">
    <citation type="journal article" date="2019" name="Sci. Rep.">
        <title>Draft genome of Tanacetum cinerariifolium, the natural source of mosquito coil.</title>
        <authorList>
            <person name="Yamashiro T."/>
            <person name="Shiraishi A."/>
            <person name="Satake H."/>
            <person name="Nakayama K."/>
        </authorList>
    </citation>
    <scope>NUCLEOTIDE SEQUENCE</scope>
</reference>
<organism evidence="3">
    <name type="scientific">Tanacetum cinerariifolium</name>
    <name type="common">Dalmatian daisy</name>
    <name type="synonym">Chrysanthemum cinerariifolium</name>
    <dbReference type="NCBI Taxonomy" id="118510"/>
    <lineage>
        <taxon>Eukaryota</taxon>
        <taxon>Viridiplantae</taxon>
        <taxon>Streptophyta</taxon>
        <taxon>Embryophyta</taxon>
        <taxon>Tracheophyta</taxon>
        <taxon>Spermatophyta</taxon>
        <taxon>Magnoliopsida</taxon>
        <taxon>eudicotyledons</taxon>
        <taxon>Gunneridae</taxon>
        <taxon>Pentapetalae</taxon>
        <taxon>asterids</taxon>
        <taxon>campanulids</taxon>
        <taxon>Asterales</taxon>
        <taxon>Asteraceae</taxon>
        <taxon>Asteroideae</taxon>
        <taxon>Anthemideae</taxon>
        <taxon>Anthemidinae</taxon>
        <taxon>Tanacetum</taxon>
    </lineage>
</organism>
<evidence type="ECO:0000256" key="1">
    <source>
        <dbReference type="SAM" id="MobiDB-lite"/>
    </source>
</evidence>
<dbReference type="AlphaFoldDB" id="A0A6L2NQH2"/>
<protein>
    <submittedName>
        <fullName evidence="3">Reverse transcriptase domain-containing protein</fullName>
    </submittedName>
</protein>
<evidence type="ECO:0000256" key="2">
    <source>
        <dbReference type="SAM" id="SignalP"/>
    </source>
</evidence>
<feature type="region of interest" description="Disordered" evidence="1">
    <location>
        <begin position="87"/>
        <end position="111"/>
    </location>
</feature>
<evidence type="ECO:0000313" key="3">
    <source>
        <dbReference type="EMBL" id="GEU87847.1"/>
    </source>
</evidence>
<feature type="chain" id="PRO_5026690805" evidence="2">
    <location>
        <begin position="22"/>
        <end position="289"/>
    </location>
</feature>
<keyword evidence="3" id="KW-0548">Nucleotidyltransferase</keyword>
<keyword evidence="3" id="KW-0695">RNA-directed DNA polymerase</keyword>
<proteinExistence type="predicted"/>
<gene>
    <name evidence="3" type="ORF">Tci_059825</name>
</gene>